<feature type="compositionally biased region" description="Basic and acidic residues" evidence="1">
    <location>
        <begin position="117"/>
        <end position="127"/>
    </location>
</feature>
<dbReference type="AlphaFoldDB" id="A0A8H4TNN8"/>
<keyword evidence="3" id="KW-1185">Reference proteome</keyword>
<dbReference type="OrthoDB" id="4975676at2759"/>
<protein>
    <submittedName>
        <fullName evidence="2">Uncharacterized protein</fullName>
    </submittedName>
</protein>
<gene>
    <name evidence="2" type="ORF">FGADI_398</name>
</gene>
<proteinExistence type="predicted"/>
<evidence type="ECO:0000313" key="3">
    <source>
        <dbReference type="Proteomes" id="UP000604273"/>
    </source>
</evidence>
<evidence type="ECO:0000256" key="1">
    <source>
        <dbReference type="SAM" id="MobiDB-lite"/>
    </source>
</evidence>
<reference evidence="2" key="2">
    <citation type="submission" date="2020-05" db="EMBL/GenBank/DDBJ databases">
        <authorList>
            <person name="Kim H.-S."/>
            <person name="Proctor R.H."/>
            <person name="Brown D.W."/>
        </authorList>
    </citation>
    <scope>NUCLEOTIDE SEQUENCE</scope>
    <source>
        <strain evidence="2">NRRL 45417</strain>
    </source>
</reference>
<comment type="caution">
    <text evidence="2">The sequence shown here is derived from an EMBL/GenBank/DDBJ whole genome shotgun (WGS) entry which is preliminary data.</text>
</comment>
<dbReference type="EMBL" id="JABFAI010000007">
    <property type="protein sequence ID" value="KAF4961162.1"/>
    <property type="molecule type" value="Genomic_DNA"/>
</dbReference>
<accession>A0A8H4TNN8</accession>
<name>A0A8H4TNN8_9HYPO</name>
<organism evidence="2 3">
    <name type="scientific">Fusarium gaditjirri</name>
    <dbReference type="NCBI Taxonomy" id="282569"/>
    <lineage>
        <taxon>Eukaryota</taxon>
        <taxon>Fungi</taxon>
        <taxon>Dikarya</taxon>
        <taxon>Ascomycota</taxon>
        <taxon>Pezizomycotina</taxon>
        <taxon>Sordariomycetes</taxon>
        <taxon>Hypocreomycetidae</taxon>
        <taxon>Hypocreales</taxon>
        <taxon>Nectriaceae</taxon>
        <taxon>Fusarium</taxon>
        <taxon>Fusarium nisikadoi species complex</taxon>
    </lineage>
</organism>
<feature type="region of interest" description="Disordered" evidence="1">
    <location>
        <begin position="88"/>
        <end position="132"/>
    </location>
</feature>
<evidence type="ECO:0000313" key="2">
    <source>
        <dbReference type="EMBL" id="KAF4961162.1"/>
    </source>
</evidence>
<sequence>MSDFRTRIPCSEITSLSKLYNVLTTEYGNMYYKLETENNEHGELFYVIGVSCHFARDVRELLVTKGVLRQRVRPQGFTAINAQKAHGDSLPEVIDLTGDDSDDETPPAHPSTNTAKVRRDLTPESRQRLPGIEETPCHITKPVMKKQNSLEKIQESAVTRTPEHCRRGEQRPMTTGNGTVGQGDPPTGRIPISMLLESAHS</sequence>
<feature type="compositionally biased region" description="Basic and acidic residues" evidence="1">
    <location>
        <begin position="161"/>
        <end position="170"/>
    </location>
</feature>
<feature type="region of interest" description="Disordered" evidence="1">
    <location>
        <begin position="156"/>
        <end position="192"/>
    </location>
</feature>
<dbReference type="Proteomes" id="UP000604273">
    <property type="component" value="Unassembled WGS sequence"/>
</dbReference>
<reference evidence="2" key="1">
    <citation type="journal article" date="2020" name="BMC Genomics">
        <title>Correction to: Identification and distribution of gene clusters required for synthesis of sphingolipid metabolism inhibitors in diverse species of the filamentous fungus Fusarium.</title>
        <authorList>
            <person name="Kim H.S."/>
            <person name="Lohmar J.M."/>
            <person name="Busman M."/>
            <person name="Brown D.W."/>
            <person name="Naumann T.A."/>
            <person name="Divon H.H."/>
            <person name="Lysoe E."/>
            <person name="Uhlig S."/>
            <person name="Proctor R.H."/>
        </authorList>
    </citation>
    <scope>NUCLEOTIDE SEQUENCE</scope>
    <source>
        <strain evidence="2">NRRL 45417</strain>
    </source>
</reference>